<dbReference type="InterPro" id="IPR017853">
    <property type="entry name" value="GH"/>
</dbReference>
<evidence type="ECO:0000313" key="2">
    <source>
        <dbReference type="EMBL" id="MBB5349325.1"/>
    </source>
</evidence>
<keyword evidence="1" id="KW-0732">Signal</keyword>
<feature type="signal peptide" evidence="1">
    <location>
        <begin position="1"/>
        <end position="25"/>
    </location>
</feature>
<dbReference type="EMBL" id="JACHEO010000023">
    <property type="protein sequence ID" value="MBB5349325.1"/>
    <property type="molecule type" value="Genomic_DNA"/>
</dbReference>
<protein>
    <recommendedName>
        <fullName evidence="4">Collagen-binding domain-containing protein</fullName>
    </recommendedName>
</protein>
<evidence type="ECO:0000313" key="3">
    <source>
        <dbReference type="Proteomes" id="UP000539642"/>
    </source>
</evidence>
<dbReference type="SUPFAM" id="SSF51445">
    <property type="entry name" value="(Trans)glycosidases"/>
    <property type="match status" value="1"/>
</dbReference>
<dbReference type="Gene3D" id="3.20.20.80">
    <property type="entry name" value="Glycosidases"/>
    <property type="match status" value="1"/>
</dbReference>
<dbReference type="Proteomes" id="UP000539642">
    <property type="component" value="Unassembled WGS sequence"/>
</dbReference>
<organism evidence="2 3">
    <name type="scientific">Desulfoprunum benzoelyticum</name>
    <dbReference type="NCBI Taxonomy" id="1506996"/>
    <lineage>
        <taxon>Bacteria</taxon>
        <taxon>Pseudomonadati</taxon>
        <taxon>Thermodesulfobacteriota</taxon>
        <taxon>Desulfobulbia</taxon>
        <taxon>Desulfobulbales</taxon>
        <taxon>Desulfobulbaceae</taxon>
        <taxon>Desulfoprunum</taxon>
    </lineage>
</organism>
<dbReference type="RefSeq" id="WP_183352130.1">
    <property type="nucleotide sequence ID" value="NZ_JACHEO010000023.1"/>
</dbReference>
<accession>A0A840UUF6</accession>
<proteinExistence type="predicted"/>
<reference evidence="2 3" key="1">
    <citation type="submission" date="2020-08" db="EMBL/GenBank/DDBJ databases">
        <title>Genomic Encyclopedia of Type Strains, Phase IV (KMG-IV): sequencing the most valuable type-strain genomes for metagenomic binning, comparative biology and taxonomic classification.</title>
        <authorList>
            <person name="Goeker M."/>
        </authorList>
    </citation>
    <scope>NUCLEOTIDE SEQUENCE [LARGE SCALE GENOMIC DNA]</scope>
    <source>
        <strain evidence="2 3">DSM 28570</strain>
    </source>
</reference>
<evidence type="ECO:0000256" key="1">
    <source>
        <dbReference type="SAM" id="SignalP"/>
    </source>
</evidence>
<gene>
    <name evidence="2" type="ORF">HNQ81_003077</name>
</gene>
<dbReference type="AlphaFoldDB" id="A0A840UUF6"/>
<name>A0A840UUF6_9BACT</name>
<feature type="chain" id="PRO_5033010132" description="Collagen-binding domain-containing protein" evidence="1">
    <location>
        <begin position="26"/>
        <end position="469"/>
    </location>
</feature>
<comment type="caution">
    <text evidence="2">The sequence shown here is derived from an EMBL/GenBank/DDBJ whole genome shotgun (WGS) entry which is preliminary data.</text>
</comment>
<sequence length="469" mass="53752">MRYLVALFFMLVALAVTGPAAVAAAAGLQPWSENPWYWSYRGEPVLLLGGSDDDSLFQWPEKDLLAQLERLDAAGGNVIRNTMSDRKDKGFEVYPFKRRADGRYDLNEWDEEYWARFERLLRETSRRRIFVQIEIWDRFDFTDQGGKNRWQIHPYNPKNNVNYGYEESGFAPRYPDHPAANRQPFFFTTPNQRHNRTILGFQQRFVDRMLDHSLRYDHVLYCIDNETSGEEEWGRYWAQFVKARAVKAGRTIYVTEMWDDWNLSAARHKRTFDHPELYGFVDVSQNNHNRGQKHWDGFLYVRRYLAERPRPMNTTKIYGAGTRAGSTEQDGIERFWRHLLAGAASLRFHRPEAGLGLGDKAVAAIRAARKLESKIRLWSLTPATDLLADREPNEAYLAAAAGFAYALYFPAGGEVRLDLSAGRGPWTVYWIDIASGEWGPSRPLDGGAATVLAPPTVGNWAAAIVRGAD</sequence>
<keyword evidence="3" id="KW-1185">Reference proteome</keyword>
<evidence type="ECO:0008006" key="4">
    <source>
        <dbReference type="Google" id="ProtNLM"/>
    </source>
</evidence>